<evidence type="ECO:0000313" key="1">
    <source>
        <dbReference type="EMBL" id="TCK46479.1"/>
    </source>
</evidence>
<dbReference type="Proteomes" id="UP000295565">
    <property type="component" value="Unassembled WGS sequence"/>
</dbReference>
<reference evidence="1 2" key="1">
    <citation type="submission" date="2019-03" db="EMBL/GenBank/DDBJ databases">
        <title>Genomic Encyclopedia of Type Strains, Phase IV (KMG-IV): sequencing the most valuable type-strain genomes for metagenomic binning, comparative biology and taxonomic classification.</title>
        <authorList>
            <person name="Goeker M."/>
        </authorList>
    </citation>
    <scope>NUCLEOTIDE SEQUENCE [LARGE SCALE GENOMIC DNA]</scope>
    <source>
        <strain evidence="1 2">DSM 18577</strain>
    </source>
</reference>
<keyword evidence="2" id="KW-1185">Reference proteome</keyword>
<evidence type="ECO:0000313" key="2">
    <source>
        <dbReference type="Proteomes" id="UP000295565"/>
    </source>
</evidence>
<organism evidence="1 2">
    <name type="scientific">Celerinatantimonas diazotrophica</name>
    <dbReference type="NCBI Taxonomy" id="412034"/>
    <lineage>
        <taxon>Bacteria</taxon>
        <taxon>Pseudomonadati</taxon>
        <taxon>Pseudomonadota</taxon>
        <taxon>Gammaproteobacteria</taxon>
        <taxon>Celerinatantimonadaceae</taxon>
        <taxon>Celerinatantimonas</taxon>
    </lineage>
</organism>
<sequence>MLACMCVLSGCVTTQSVPKAVQHTATSSSNPIQTLMISRDERYPLVVGSLIRFSPQMTQMITHHNTALKPHYQWLESQLHSLLNYRGFMVTPSSATLYFAAALYHPPLQKNTDSLARIYQANLQRPAGREDLSLLLRIYRRGAVDPLWQGAVDHYAILKSDGTLVVDLAKSRRILISLLKTIPMRSSAQ</sequence>
<protein>
    <submittedName>
        <fullName evidence="1">Uncharacterized protein</fullName>
    </submittedName>
</protein>
<dbReference type="AlphaFoldDB" id="A0A4R1J7I0"/>
<name>A0A4R1J7I0_9GAMM</name>
<comment type="caution">
    <text evidence="1">The sequence shown here is derived from an EMBL/GenBank/DDBJ whole genome shotgun (WGS) entry which is preliminary data.</text>
</comment>
<proteinExistence type="predicted"/>
<dbReference type="EMBL" id="SMGD01000018">
    <property type="protein sequence ID" value="TCK46479.1"/>
    <property type="molecule type" value="Genomic_DNA"/>
</dbReference>
<gene>
    <name evidence="1" type="ORF">EV690_3425</name>
</gene>
<accession>A0A4R1J7I0</accession>